<dbReference type="EMBL" id="AOIA01000018">
    <property type="protein sequence ID" value="ELY66245.1"/>
    <property type="molecule type" value="Genomic_DNA"/>
</dbReference>
<comment type="caution">
    <text evidence="8">The sequence shown here is derived from an EMBL/GenBank/DDBJ whole genome shotgun (WGS) entry which is preliminary data.</text>
</comment>
<dbReference type="PANTHER" id="PTHR36174">
    <property type="entry name" value="LIPID II:GLYCINE GLYCYLTRANSFERASE"/>
    <property type="match status" value="1"/>
</dbReference>
<dbReference type="GO" id="GO:0016755">
    <property type="term" value="F:aminoacyltransferase activity"/>
    <property type="evidence" value="ECO:0007669"/>
    <property type="project" value="InterPro"/>
</dbReference>
<evidence type="ECO:0000256" key="2">
    <source>
        <dbReference type="ARBA" id="ARBA00022679"/>
    </source>
</evidence>
<dbReference type="SUPFAM" id="SSF55729">
    <property type="entry name" value="Acyl-CoA N-acyltransferases (Nat)"/>
    <property type="match status" value="1"/>
</dbReference>
<dbReference type="Gene3D" id="3.40.630.30">
    <property type="match status" value="1"/>
</dbReference>
<dbReference type="GO" id="GO:0071555">
    <property type="term" value="P:cell wall organization"/>
    <property type="evidence" value="ECO:0007669"/>
    <property type="project" value="UniProtKB-KW"/>
</dbReference>
<dbReference type="Proteomes" id="UP000011531">
    <property type="component" value="Unassembled WGS sequence"/>
</dbReference>
<evidence type="ECO:0000259" key="7">
    <source>
        <dbReference type="Pfam" id="PF13480"/>
    </source>
</evidence>
<evidence type="ECO:0000256" key="5">
    <source>
        <dbReference type="ARBA" id="ARBA00023315"/>
    </source>
</evidence>
<evidence type="ECO:0000256" key="3">
    <source>
        <dbReference type="ARBA" id="ARBA00022960"/>
    </source>
</evidence>
<organism evidence="8 9">
    <name type="scientific">Natronococcus jeotgali DSM 18795</name>
    <dbReference type="NCBI Taxonomy" id="1227498"/>
    <lineage>
        <taxon>Archaea</taxon>
        <taxon>Methanobacteriati</taxon>
        <taxon>Methanobacteriota</taxon>
        <taxon>Stenosarchaea group</taxon>
        <taxon>Halobacteria</taxon>
        <taxon>Halobacteriales</taxon>
        <taxon>Natrialbaceae</taxon>
        <taxon>Natronococcus</taxon>
    </lineage>
</organism>
<accession>L9XWU7</accession>
<evidence type="ECO:0000256" key="1">
    <source>
        <dbReference type="ARBA" id="ARBA00009943"/>
    </source>
</evidence>
<keyword evidence="3" id="KW-0133">Cell shape</keyword>
<dbReference type="PANTHER" id="PTHR36174:SF1">
    <property type="entry name" value="LIPID II:GLYCINE GLYCYLTRANSFERASE"/>
    <property type="match status" value="1"/>
</dbReference>
<dbReference type="InterPro" id="IPR003447">
    <property type="entry name" value="FEMABX"/>
</dbReference>
<name>L9XWU7_9EURY</name>
<dbReference type="PROSITE" id="PS51191">
    <property type="entry name" value="FEMABX"/>
    <property type="match status" value="1"/>
</dbReference>
<dbReference type="OrthoDB" id="135106at2157"/>
<dbReference type="InterPro" id="IPR038740">
    <property type="entry name" value="BioF2-like_GNAT_dom"/>
</dbReference>
<feature type="domain" description="BioF2-like acetyltransferase" evidence="7">
    <location>
        <begin position="165"/>
        <end position="292"/>
    </location>
</feature>
<proteinExistence type="inferred from homology"/>
<evidence type="ECO:0000313" key="8">
    <source>
        <dbReference type="EMBL" id="ELY66245.1"/>
    </source>
</evidence>
<dbReference type="Pfam" id="PF13480">
    <property type="entry name" value="Acetyltransf_6"/>
    <property type="match status" value="1"/>
</dbReference>
<keyword evidence="4" id="KW-0573">Peptidoglycan synthesis</keyword>
<evidence type="ECO:0000313" key="9">
    <source>
        <dbReference type="Proteomes" id="UP000011531"/>
    </source>
</evidence>
<gene>
    <name evidence="8" type="ORF">C492_01653</name>
</gene>
<evidence type="ECO:0000256" key="4">
    <source>
        <dbReference type="ARBA" id="ARBA00022984"/>
    </source>
</evidence>
<dbReference type="InterPro" id="IPR050644">
    <property type="entry name" value="PG_Glycine_Bridge_Synth"/>
</dbReference>
<keyword evidence="6" id="KW-0961">Cell wall biogenesis/degradation</keyword>
<dbReference type="InterPro" id="IPR016181">
    <property type="entry name" value="Acyl_CoA_acyltransferase"/>
</dbReference>
<keyword evidence="5" id="KW-0012">Acyltransferase</keyword>
<sequence length="341" mass="39297">MSLEVERVDGIREANRNQWNHVVEHADLGCVFHRYEWLRAVEDGMDREPRHLLVSKKGNPIAVYPNVVDDLGPVGRLKSIHPGFGGPIAATDEERAIELLLDAVAERCDGRILFNQIRPYDQGFVRYHDLLRERGYRVAVRSSRFVLDLTRGWEPILEGMDGKRRRGIRRGHEADVEVVEESASASVLADFHDDYARVMDRVGLSAFPRSFLAELGRFDERIAIFSLRVDGRRRGMFLYVVDEEQSGLQHLYSAVTEEHFEHHAPELLHEHAINWAIDRGYDTYELRGSAPDFRNGVFRFKEYFGARPIPLLLWERGRPAPALSALNLARTLHRQFDPPWP</sequence>
<reference evidence="8 9" key="1">
    <citation type="journal article" date="2014" name="PLoS Genet.">
        <title>Phylogenetically driven sequencing of extremely halophilic archaea reveals strategies for static and dynamic osmo-response.</title>
        <authorList>
            <person name="Becker E.A."/>
            <person name="Seitzer P.M."/>
            <person name="Tritt A."/>
            <person name="Larsen D."/>
            <person name="Krusor M."/>
            <person name="Yao A.I."/>
            <person name="Wu D."/>
            <person name="Madern D."/>
            <person name="Eisen J.A."/>
            <person name="Darling A.E."/>
            <person name="Facciotti M.T."/>
        </authorList>
    </citation>
    <scope>NUCLEOTIDE SEQUENCE [LARGE SCALE GENOMIC DNA]</scope>
    <source>
        <strain evidence="8 9">DSM 18795</strain>
    </source>
</reference>
<dbReference type="GO" id="GO:0008360">
    <property type="term" value="P:regulation of cell shape"/>
    <property type="evidence" value="ECO:0007669"/>
    <property type="project" value="UniProtKB-KW"/>
</dbReference>
<evidence type="ECO:0000256" key="6">
    <source>
        <dbReference type="ARBA" id="ARBA00023316"/>
    </source>
</evidence>
<dbReference type="GO" id="GO:0044038">
    <property type="term" value="P:cell wall macromolecule biosynthetic process"/>
    <property type="evidence" value="ECO:0007669"/>
    <property type="project" value="InterPro"/>
</dbReference>
<dbReference type="STRING" id="1227498.C492_01653"/>
<dbReference type="RefSeq" id="WP_008419872.1">
    <property type="nucleotide sequence ID" value="NZ_AOIA01000018.1"/>
</dbReference>
<dbReference type="AlphaFoldDB" id="L9XWU7"/>
<protein>
    <recommendedName>
        <fullName evidence="7">BioF2-like acetyltransferase domain-containing protein</fullName>
    </recommendedName>
</protein>
<keyword evidence="9" id="KW-1185">Reference proteome</keyword>
<comment type="similarity">
    <text evidence="1">Belongs to the FemABX family.</text>
</comment>
<keyword evidence="2" id="KW-0808">Transferase</keyword>